<dbReference type="Pfam" id="PF08239">
    <property type="entry name" value="SH3_3"/>
    <property type="match status" value="1"/>
</dbReference>
<evidence type="ECO:0000313" key="3">
    <source>
        <dbReference type="Proteomes" id="UP001179830"/>
    </source>
</evidence>
<sequence>MNNDDDASKQYTDALFVNNLLEKESLANLALFRNQSSVHSRRMQEHLADLQPLGEMREHLADLQPLGGIREHLTDLQPLGGIREHLDELQTLGVMSEQLADLQPLGVMHEQLANLQHLGGTREQLADLQHLGGIREQLANLQHLGGMREQLADLQPLGVMREQLANLQHLGGMREQLADLQHLGGIREQLADLQHLGGMREHLSELQALTTVHEWASVTGFRQHLEDINFETGFTGLKQRLADLNGVAGINWSARLAELQTLSPIIDGLSATSGIPFDDSMFRAAYEVATYAGLHQHNEGLKGVNQSSFVREPQANCQANKFSDLPLQLQKFVLKFMYDLLIALVASLTVLAIQERYFAKIESYNELSSPREIRKLTRCDNSWDREALSQCRLVSGYNVKLRSKPNQKSYELATLPLGATLRILDTYNRSWLKVEIVSEDITVEGWVLRRYTEYFR</sequence>
<dbReference type="InterPro" id="IPR032675">
    <property type="entry name" value="LRR_dom_sf"/>
</dbReference>
<keyword evidence="3" id="KW-1185">Reference proteome</keyword>
<dbReference type="RefSeq" id="WP_280103476.1">
    <property type="nucleotide sequence ID" value="NZ_CP122961.1"/>
</dbReference>
<evidence type="ECO:0000259" key="1">
    <source>
        <dbReference type="Pfam" id="PF08239"/>
    </source>
</evidence>
<evidence type="ECO:0000313" key="2">
    <source>
        <dbReference type="EMBL" id="WGI23616.1"/>
    </source>
</evidence>
<dbReference type="Gene3D" id="2.30.30.40">
    <property type="entry name" value="SH3 Domains"/>
    <property type="match status" value="1"/>
</dbReference>
<name>A0ABY8LIF0_9GAMM</name>
<protein>
    <submittedName>
        <fullName evidence="2">SH3 domain-containing protein</fullName>
    </submittedName>
</protein>
<feature type="domain" description="SH3b" evidence="1">
    <location>
        <begin position="398"/>
        <end position="452"/>
    </location>
</feature>
<gene>
    <name evidence="2" type="ORF">QEN58_09625</name>
</gene>
<organism evidence="2 3">
    <name type="scientific">Halomonas alkaliantarctica</name>
    <dbReference type="NCBI Taxonomy" id="232346"/>
    <lineage>
        <taxon>Bacteria</taxon>
        <taxon>Pseudomonadati</taxon>
        <taxon>Pseudomonadota</taxon>
        <taxon>Gammaproteobacteria</taxon>
        <taxon>Oceanospirillales</taxon>
        <taxon>Halomonadaceae</taxon>
        <taxon>Halomonas</taxon>
    </lineage>
</organism>
<proteinExistence type="predicted"/>
<accession>A0ABY8LIF0</accession>
<dbReference type="Proteomes" id="UP001179830">
    <property type="component" value="Chromosome"/>
</dbReference>
<dbReference type="Gene3D" id="3.80.10.10">
    <property type="entry name" value="Ribonuclease Inhibitor"/>
    <property type="match status" value="1"/>
</dbReference>
<reference evidence="2" key="1">
    <citation type="submission" date="2023-04" db="EMBL/GenBank/DDBJ databases">
        <title>Complete genome sequence of Halomonas alkaliantarctica MSP3 isolated from marine sediment, Jeju Island.</title>
        <authorList>
            <person name="Park S.-J."/>
        </authorList>
    </citation>
    <scope>NUCLEOTIDE SEQUENCE</scope>
    <source>
        <strain evidence="2">MSP3</strain>
    </source>
</reference>
<dbReference type="EMBL" id="CP122961">
    <property type="protein sequence ID" value="WGI23616.1"/>
    <property type="molecule type" value="Genomic_DNA"/>
</dbReference>
<dbReference type="InterPro" id="IPR003646">
    <property type="entry name" value="SH3-like_bac-type"/>
</dbReference>